<dbReference type="Gramene" id="OB01G24170.1">
    <property type="protein sequence ID" value="OB01G24170.1"/>
    <property type="gene ID" value="OB01G24170"/>
</dbReference>
<dbReference type="HOGENOM" id="CLU_624669_0_0_1"/>
<keyword evidence="2" id="KW-0812">Transmembrane</keyword>
<feature type="transmembrane region" description="Helical" evidence="2">
    <location>
        <begin position="264"/>
        <end position="284"/>
    </location>
</feature>
<feature type="transmembrane region" description="Helical" evidence="2">
    <location>
        <begin position="113"/>
        <end position="136"/>
    </location>
</feature>
<evidence type="ECO:0000256" key="2">
    <source>
        <dbReference type="SAM" id="Phobius"/>
    </source>
</evidence>
<feature type="transmembrane region" description="Helical" evidence="2">
    <location>
        <begin position="142"/>
        <end position="164"/>
    </location>
</feature>
<dbReference type="AlphaFoldDB" id="J3KZL1"/>
<feature type="transmembrane region" description="Helical" evidence="2">
    <location>
        <begin position="290"/>
        <end position="309"/>
    </location>
</feature>
<organism evidence="3">
    <name type="scientific">Oryza brachyantha</name>
    <name type="common">malo sina</name>
    <dbReference type="NCBI Taxonomy" id="4533"/>
    <lineage>
        <taxon>Eukaryota</taxon>
        <taxon>Viridiplantae</taxon>
        <taxon>Streptophyta</taxon>
        <taxon>Embryophyta</taxon>
        <taxon>Tracheophyta</taxon>
        <taxon>Spermatophyta</taxon>
        <taxon>Magnoliopsida</taxon>
        <taxon>Liliopsida</taxon>
        <taxon>Poales</taxon>
        <taxon>Poaceae</taxon>
        <taxon>BOP clade</taxon>
        <taxon>Oryzoideae</taxon>
        <taxon>Oryzeae</taxon>
        <taxon>Oryzinae</taxon>
        <taxon>Oryza</taxon>
    </lineage>
</organism>
<dbReference type="EnsemblPlants" id="OB01G24170.1">
    <property type="protein sequence ID" value="OB01G24170.1"/>
    <property type="gene ID" value="OB01G24170"/>
</dbReference>
<feature type="transmembrane region" description="Helical" evidence="2">
    <location>
        <begin position="56"/>
        <end position="78"/>
    </location>
</feature>
<dbReference type="Proteomes" id="UP000006038">
    <property type="component" value="Chromosome 1"/>
</dbReference>
<feature type="transmembrane region" description="Helical" evidence="2">
    <location>
        <begin position="224"/>
        <end position="244"/>
    </location>
</feature>
<keyword evidence="2" id="KW-1133">Transmembrane helix</keyword>
<feature type="transmembrane region" description="Helical" evidence="2">
    <location>
        <begin position="330"/>
        <end position="350"/>
    </location>
</feature>
<evidence type="ECO:0000313" key="4">
    <source>
        <dbReference type="Proteomes" id="UP000006038"/>
    </source>
</evidence>
<sequence length="416" mass="46383">MADQQSGRIVDFSKRSQYVSEDKQLLQYFKKSASGIIFPMLVGFLSISFCRRTMNATIVFSVFAFLSLLLNTILLLYAGKMREKEDREQEEANATTNGDEESVKSSDKRPTKWLCIAASVSNFFLMITAICLMTVLNVAYLYLAFVLICPIGILYGCCIVHSAINKVEWGVVQYEDYQEDLKHYFDLSSEITQAAFLGLPATLFSQLRSTNCKQSSHVRLPEVLTMYTVLFGLFIMLMCSVPLASGVKATRERFVSVFIRYSTYGLVLSLAVVAVLAMAAIGIIPAPLEAVAFVLVLACLIGAISRKVYCRTQPSTKDRKRRVDMVSERSHSMVWFGFCPAMFGVLMASYSRSRSKSIVNSGDADGITGLYKTCIFFMVAALISNLTRMVLVDEEDHDEGEPPPPPPRHCRSSPGW</sequence>
<reference evidence="3" key="1">
    <citation type="journal article" date="2013" name="Nat. Commun.">
        <title>Whole-genome sequencing of Oryza brachyantha reveals mechanisms underlying Oryza genome evolution.</title>
        <authorList>
            <person name="Chen J."/>
            <person name="Huang Q."/>
            <person name="Gao D."/>
            <person name="Wang J."/>
            <person name="Lang Y."/>
            <person name="Liu T."/>
            <person name="Li B."/>
            <person name="Bai Z."/>
            <person name="Luis Goicoechea J."/>
            <person name="Liang C."/>
            <person name="Chen C."/>
            <person name="Zhang W."/>
            <person name="Sun S."/>
            <person name="Liao Y."/>
            <person name="Zhang X."/>
            <person name="Yang L."/>
            <person name="Song C."/>
            <person name="Wang M."/>
            <person name="Shi J."/>
            <person name="Liu G."/>
            <person name="Liu J."/>
            <person name="Zhou H."/>
            <person name="Zhou W."/>
            <person name="Yu Q."/>
            <person name="An N."/>
            <person name="Chen Y."/>
            <person name="Cai Q."/>
            <person name="Wang B."/>
            <person name="Liu B."/>
            <person name="Min J."/>
            <person name="Huang Y."/>
            <person name="Wu H."/>
            <person name="Li Z."/>
            <person name="Zhang Y."/>
            <person name="Yin Y."/>
            <person name="Song W."/>
            <person name="Jiang J."/>
            <person name="Jackson S.A."/>
            <person name="Wing R.A."/>
            <person name="Wang J."/>
            <person name="Chen M."/>
        </authorList>
    </citation>
    <scope>NUCLEOTIDE SEQUENCE [LARGE SCALE GENOMIC DNA]</scope>
    <source>
        <strain evidence="3">cv. IRGC 101232</strain>
    </source>
</reference>
<dbReference type="eggNOG" id="ENOG502R1GP">
    <property type="taxonomic scope" value="Eukaryota"/>
</dbReference>
<feature type="region of interest" description="Disordered" evidence="1">
    <location>
        <begin position="394"/>
        <end position="416"/>
    </location>
</feature>
<reference evidence="3" key="2">
    <citation type="submission" date="2013-04" db="UniProtKB">
        <authorList>
            <consortium name="EnsemblPlants"/>
        </authorList>
    </citation>
    <scope>IDENTIFICATION</scope>
</reference>
<protein>
    <submittedName>
        <fullName evidence="3">Uncharacterized protein</fullName>
    </submittedName>
</protein>
<name>J3KZL1_ORYBR</name>
<evidence type="ECO:0000313" key="3">
    <source>
        <dbReference type="EnsemblPlants" id="OB01G24170.1"/>
    </source>
</evidence>
<dbReference type="OMA" id="KTCIFFM"/>
<gene>
    <name evidence="3" type="primary">LOC121053284</name>
</gene>
<proteinExistence type="predicted"/>
<feature type="transmembrane region" description="Helical" evidence="2">
    <location>
        <begin position="33"/>
        <end position="50"/>
    </location>
</feature>
<evidence type="ECO:0000256" key="1">
    <source>
        <dbReference type="SAM" id="MobiDB-lite"/>
    </source>
</evidence>
<dbReference type="STRING" id="4533.J3KZL1"/>
<keyword evidence="4" id="KW-1185">Reference proteome</keyword>
<feature type="transmembrane region" description="Helical" evidence="2">
    <location>
        <begin position="370"/>
        <end position="387"/>
    </location>
</feature>
<accession>J3KZL1</accession>
<keyword evidence="2" id="KW-0472">Membrane</keyword>